<organism evidence="1 2">
    <name type="scientific">Thauera chlorobenzoica</name>
    <dbReference type="NCBI Taxonomy" id="96773"/>
    <lineage>
        <taxon>Bacteria</taxon>
        <taxon>Pseudomonadati</taxon>
        <taxon>Pseudomonadota</taxon>
        <taxon>Betaproteobacteria</taxon>
        <taxon>Rhodocyclales</taxon>
        <taxon>Zoogloeaceae</taxon>
        <taxon>Thauera</taxon>
    </lineage>
</organism>
<keyword evidence="2" id="KW-1185">Reference proteome</keyword>
<dbReference type="OrthoDB" id="73001at2"/>
<dbReference type="EMBL" id="CP018839">
    <property type="protein sequence ID" value="APR04150.1"/>
    <property type="molecule type" value="Genomic_DNA"/>
</dbReference>
<dbReference type="KEGG" id="tcl:Tchl_1291"/>
<protein>
    <submittedName>
        <fullName evidence="1">HicA protein</fullName>
    </submittedName>
</protein>
<proteinExistence type="predicted"/>
<dbReference type="InterPro" id="IPR012933">
    <property type="entry name" value="HicA_mRNA_interferase"/>
</dbReference>
<dbReference type="AlphaFoldDB" id="A0A1H5T2C7"/>
<evidence type="ECO:0000313" key="1">
    <source>
        <dbReference type="EMBL" id="APR04150.1"/>
    </source>
</evidence>
<reference evidence="1 2" key="1">
    <citation type="submission" date="2016-12" db="EMBL/GenBank/DDBJ databases">
        <title>Complete genome sequence of Thauera chlorobenzoica, a Betaproteobacterium degrading haloaromatics anaerobically to CO2 and halides.</title>
        <authorList>
            <person name="Goris T."/>
            <person name="Mergelsberg M."/>
            <person name="Boll M."/>
        </authorList>
    </citation>
    <scope>NUCLEOTIDE SEQUENCE [LARGE SCALE GENOMIC DNA]</scope>
    <source>
        <strain evidence="1 2">3CB1</strain>
    </source>
</reference>
<dbReference type="GO" id="GO:0003729">
    <property type="term" value="F:mRNA binding"/>
    <property type="evidence" value="ECO:0007669"/>
    <property type="project" value="InterPro"/>
</dbReference>
<name>A0A1H5T2C7_9RHOO</name>
<dbReference type="Proteomes" id="UP000185739">
    <property type="component" value="Chromosome"/>
</dbReference>
<sequence>MSNKHRNVLEALFREPPPAGIQWREVESLLHHLGALVEPGHGARFRVVLNRHEFLLHHPHHGNEFNRQAVKQLREFLADAGVTPARYDAERAHETGS</sequence>
<gene>
    <name evidence="1" type="ORF">Tchl_1291</name>
</gene>
<dbReference type="RefSeq" id="WP_075147672.1">
    <property type="nucleotide sequence ID" value="NZ_CP018839.1"/>
</dbReference>
<evidence type="ECO:0000313" key="2">
    <source>
        <dbReference type="Proteomes" id="UP000185739"/>
    </source>
</evidence>
<dbReference type="Pfam" id="PF07927">
    <property type="entry name" value="HicA_toxin"/>
    <property type="match status" value="1"/>
</dbReference>
<dbReference type="STRING" id="96773.Tchl_1291"/>
<accession>A0A1H5T2C7</accession>